<gene>
    <name evidence="2" type="ORF">A6302_00823</name>
</gene>
<dbReference type="EMBL" id="MCRJ01000012">
    <property type="protein sequence ID" value="ODN71891.1"/>
    <property type="molecule type" value="Genomic_DNA"/>
</dbReference>
<organism evidence="2 3">
    <name type="scientific">Methylobrevis pamukkalensis</name>
    <dbReference type="NCBI Taxonomy" id="1439726"/>
    <lineage>
        <taxon>Bacteria</taxon>
        <taxon>Pseudomonadati</taxon>
        <taxon>Pseudomonadota</taxon>
        <taxon>Alphaproteobacteria</taxon>
        <taxon>Hyphomicrobiales</taxon>
        <taxon>Pleomorphomonadaceae</taxon>
        <taxon>Methylobrevis</taxon>
    </lineage>
</organism>
<proteinExistence type="predicted"/>
<evidence type="ECO:0000313" key="3">
    <source>
        <dbReference type="Proteomes" id="UP000094622"/>
    </source>
</evidence>
<protein>
    <submittedName>
        <fullName evidence="2">Uncharacterized protein</fullName>
    </submittedName>
</protein>
<evidence type="ECO:0000256" key="1">
    <source>
        <dbReference type="SAM" id="MobiDB-lite"/>
    </source>
</evidence>
<dbReference type="AlphaFoldDB" id="A0A1E3H8R7"/>
<dbReference type="Proteomes" id="UP000094622">
    <property type="component" value="Unassembled WGS sequence"/>
</dbReference>
<name>A0A1E3H8R7_9HYPH</name>
<reference evidence="2 3" key="1">
    <citation type="submission" date="2016-07" db="EMBL/GenBank/DDBJ databases">
        <title>Draft Genome Sequence of Methylobrevis pamukkalensis PK2.</title>
        <authorList>
            <person name="Vasilenko O.V."/>
            <person name="Doronina N.V."/>
            <person name="Shmareva M.N."/>
            <person name="Tarlachkov S.V."/>
            <person name="Mustakhimov I."/>
            <person name="Trotsenko Y.A."/>
        </authorList>
    </citation>
    <scope>NUCLEOTIDE SEQUENCE [LARGE SCALE GENOMIC DNA]</scope>
    <source>
        <strain evidence="2 3">PK2</strain>
    </source>
</reference>
<comment type="caution">
    <text evidence="2">The sequence shown here is derived from an EMBL/GenBank/DDBJ whole genome shotgun (WGS) entry which is preliminary data.</text>
</comment>
<keyword evidence="3" id="KW-1185">Reference proteome</keyword>
<evidence type="ECO:0000313" key="2">
    <source>
        <dbReference type="EMBL" id="ODN71891.1"/>
    </source>
</evidence>
<accession>A0A1E3H8R7</accession>
<sequence>MGVDGVGARADQGEFAAQHVDELRQFVDRGAADEAADLRHPRIALRDDLGRGRVRHLVEHRAELHHLDDLVVEAVALLPEDHRTAALGAHGHGRRQHQRRQDDEGERGEDHVEDALGDPVPAGDRLVEHVEEGHAADVGIGARTQAQLAGMGAEADVDRQHPQILEELQDPVLGGERHRHDQKVDGGEPGEDLQFADVAELGIAGHVFRRALVGAVVEDAEDFEFLAAVAFHGPDQRLGRRAAADDHRPLLELALPRPAADLPAGQR</sequence>
<feature type="region of interest" description="Disordered" evidence="1">
    <location>
        <begin position="85"/>
        <end position="120"/>
    </location>
</feature>